<dbReference type="EMBL" id="JAHRIO010089971">
    <property type="protein sequence ID" value="MEQ2187029.1"/>
    <property type="molecule type" value="Genomic_DNA"/>
</dbReference>
<evidence type="ECO:0000256" key="1">
    <source>
        <dbReference type="SAM" id="Phobius"/>
    </source>
</evidence>
<feature type="transmembrane region" description="Helical" evidence="1">
    <location>
        <begin position="72"/>
        <end position="90"/>
    </location>
</feature>
<reference evidence="2 3" key="1">
    <citation type="submission" date="2021-06" db="EMBL/GenBank/DDBJ databases">
        <authorList>
            <person name="Palmer J.M."/>
        </authorList>
    </citation>
    <scope>NUCLEOTIDE SEQUENCE [LARGE SCALE GENOMIC DNA]</scope>
    <source>
        <strain evidence="2 3">GA_2019</strain>
        <tissue evidence="2">Muscle</tissue>
    </source>
</reference>
<evidence type="ECO:0008006" key="4">
    <source>
        <dbReference type="Google" id="ProtNLM"/>
    </source>
</evidence>
<accession>A0ABV0PU72</accession>
<sequence>MLEGFSLLRKSPADDMQNAQSASKSYASSELWKFLSLGYALMLCPFIIVLGGMFFLATALFFLDDREKAEQFFSALLLTFILLLEFDMLLKPHFQKPVMSRNMTLSEPTESPSQLNVLHSRHCVFQPTVCIRAAS</sequence>
<dbReference type="Proteomes" id="UP001476798">
    <property type="component" value="Unassembled WGS sequence"/>
</dbReference>
<keyword evidence="1" id="KW-1133">Transmembrane helix</keyword>
<keyword evidence="1" id="KW-0812">Transmembrane</keyword>
<feature type="transmembrane region" description="Helical" evidence="1">
    <location>
        <begin position="34"/>
        <end position="60"/>
    </location>
</feature>
<proteinExistence type="predicted"/>
<evidence type="ECO:0000313" key="2">
    <source>
        <dbReference type="EMBL" id="MEQ2187029.1"/>
    </source>
</evidence>
<keyword evidence="1" id="KW-0472">Membrane</keyword>
<keyword evidence="3" id="KW-1185">Reference proteome</keyword>
<name>A0ABV0PU72_9TELE</name>
<organism evidence="2 3">
    <name type="scientific">Goodea atripinnis</name>
    <dbReference type="NCBI Taxonomy" id="208336"/>
    <lineage>
        <taxon>Eukaryota</taxon>
        <taxon>Metazoa</taxon>
        <taxon>Chordata</taxon>
        <taxon>Craniata</taxon>
        <taxon>Vertebrata</taxon>
        <taxon>Euteleostomi</taxon>
        <taxon>Actinopterygii</taxon>
        <taxon>Neopterygii</taxon>
        <taxon>Teleostei</taxon>
        <taxon>Neoteleostei</taxon>
        <taxon>Acanthomorphata</taxon>
        <taxon>Ovalentaria</taxon>
        <taxon>Atherinomorphae</taxon>
        <taxon>Cyprinodontiformes</taxon>
        <taxon>Goodeidae</taxon>
        <taxon>Goodea</taxon>
    </lineage>
</organism>
<evidence type="ECO:0000313" key="3">
    <source>
        <dbReference type="Proteomes" id="UP001476798"/>
    </source>
</evidence>
<gene>
    <name evidence="2" type="ORF">GOODEAATRI_000371</name>
</gene>
<protein>
    <recommendedName>
        <fullName evidence="4">Adenosine A3 receptor</fullName>
    </recommendedName>
</protein>
<comment type="caution">
    <text evidence="2">The sequence shown here is derived from an EMBL/GenBank/DDBJ whole genome shotgun (WGS) entry which is preliminary data.</text>
</comment>